<comment type="caution">
    <text evidence="3">The sequence shown here is derived from an EMBL/GenBank/DDBJ whole genome shotgun (WGS) entry which is preliminary data.</text>
</comment>
<name>A0AAD2DCR9_9CLOT</name>
<organism evidence="3 4">
    <name type="scientific">Clostridium neonatale</name>
    <dbReference type="NCBI Taxonomy" id="137838"/>
    <lineage>
        <taxon>Bacteria</taxon>
        <taxon>Bacillati</taxon>
        <taxon>Bacillota</taxon>
        <taxon>Clostridia</taxon>
        <taxon>Eubacteriales</taxon>
        <taxon>Clostridiaceae</taxon>
        <taxon>Clostridium</taxon>
    </lineage>
</organism>
<dbReference type="InterPro" id="IPR025580">
    <property type="entry name" value="Gp46"/>
</dbReference>
<feature type="region of interest" description="Disordered" evidence="2">
    <location>
        <begin position="1"/>
        <end position="23"/>
    </location>
</feature>
<feature type="coiled-coil region" evidence="1">
    <location>
        <begin position="84"/>
        <end position="113"/>
    </location>
</feature>
<evidence type="ECO:0000313" key="4">
    <source>
        <dbReference type="Proteomes" id="UP001189143"/>
    </source>
</evidence>
<reference evidence="3" key="1">
    <citation type="submission" date="2022-10" db="EMBL/GenBank/DDBJ databases">
        <authorList>
            <person name="Aires J."/>
            <person name="Mesa V."/>
        </authorList>
    </citation>
    <scope>NUCLEOTIDE SEQUENCE</scope>
    <source>
        <strain evidence="3">Clostridium neonatale JD116</strain>
    </source>
</reference>
<dbReference type="RefSeq" id="WP_159135378.1">
    <property type="nucleotide sequence ID" value="NZ_CAMRXC010000022.1"/>
</dbReference>
<dbReference type="AlphaFoldDB" id="A0AAD2DCR9"/>
<protein>
    <recommendedName>
        <fullName evidence="5">DUF4355 domain-containing protein</fullName>
    </recommendedName>
</protein>
<evidence type="ECO:0000256" key="2">
    <source>
        <dbReference type="SAM" id="MobiDB-lite"/>
    </source>
</evidence>
<evidence type="ECO:0000313" key="3">
    <source>
        <dbReference type="EMBL" id="CAI3538522.1"/>
    </source>
</evidence>
<proteinExistence type="predicted"/>
<sequence length="186" mass="20925">MENTENQTNTNIEGSESEKSAGAGEITLEQFRNALENNIECKGYFDSLCDKTVNTRLDKGIESWKEQNLSNLINDEINKRYPQKSETEIALEKAQEEKRQLELQIQYQSLMAENSLPLEVLDFVAGADTKATIKNIEKFKSFVENTAQRMSDKIVKEKLGAGAYAPPTSPKSFGNGGSMWDIVYNK</sequence>
<accession>A0AAD2DCR9</accession>
<dbReference type="EMBL" id="CAMTCP010000006">
    <property type="protein sequence ID" value="CAI3538522.1"/>
    <property type="molecule type" value="Genomic_DNA"/>
</dbReference>
<dbReference type="GeneID" id="68875347"/>
<gene>
    <name evidence="3" type="ORF">CNEO2_1050013</name>
</gene>
<keyword evidence="1" id="KW-0175">Coiled coil</keyword>
<evidence type="ECO:0000256" key="1">
    <source>
        <dbReference type="SAM" id="Coils"/>
    </source>
</evidence>
<evidence type="ECO:0008006" key="5">
    <source>
        <dbReference type="Google" id="ProtNLM"/>
    </source>
</evidence>
<dbReference type="Pfam" id="PF14265">
    <property type="entry name" value="DUF4355"/>
    <property type="match status" value="1"/>
</dbReference>
<dbReference type="Proteomes" id="UP001189143">
    <property type="component" value="Unassembled WGS sequence"/>
</dbReference>
<feature type="compositionally biased region" description="Low complexity" evidence="2">
    <location>
        <begin position="1"/>
        <end position="13"/>
    </location>
</feature>